<organism evidence="1">
    <name type="scientific">Mytilinidion resinicola</name>
    <dbReference type="NCBI Taxonomy" id="574789"/>
    <lineage>
        <taxon>Eukaryota</taxon>
        <taxon>Fungi</taxon>
        <taxon>Dikarya</taxon>
        <taxon>Ascomycota</taxon>
        <taxon>Pezizomycotina</taxon>
        <taxon>Dothideomycetes</taxon>
        <taxon>Pleosporomycetidae</taxon>
        <taxon>Mytilinidiales</taxon>
        <taxon>Mytilinidiaceae</taxon>
        <taxon>Mytilinidion</taxon>
    </lineage>
</organism>
<name>A0A6A6Z6P2_9PEZI</name>
<reference evidence="1 3" key="1">
    <citation type="journal article" date="2020" name="Stud. Mycol.">
        <title>101 Dothideomycetes genomes: a test case for predicting lifestyles and emergence of pathogens.</title>
        <authorList>
            <person name="Haridas S."/>
            <person name="Albert R."/>
            <person name="Binder M."/>
            <person name="Bloem J."/>
            <person name="Labutti K."/>
            <person name="Salamov A."/>
            <person name="Andreopoulos B."/>
            <person name="Baker S."/>
            <person name="Barry K."/>
            <person name="Bills G."/>
            <person name="Bluhm B."/>
            <person name="Cannon C."/>
            <person name="Castanera R."/>
            <person name="Culley D."/>
            <person name="Daum C."/>
            <person name="Ezra D."/>
            <person name="Gonzalez J."/>
            <person name="Henrissat B."/>
            <person name="Kuo A."/>
            <person name="Liang C."/>
            <person name="Lipzen A."/>
            <person name="Lutzoni F."/>
            <person name="Magnuson J."/>
            <person name="Mondo S."/>
            <person name="Nolan M."/>
            <person name="Ohm R."/>
            <person name="Pangilinan J."/>
            <person name="Park H.-J."/>
            <person name="Ramirez L."/>
            <person name="Alfaro M."/>
            <person name="Sun H."/>
            <person name="Tritt A."/>
            <person name="Yoshinaga Y."/>
            <person name="Zwiers L.-H."/>
            <person name="Turgeon B."/>
            <person name="Goodwin S."/>
            <person name="Spatafora J."/>
            <person name="Crous P."/>
            <person name="Grigoriev I."/>
        </authorList>
    </citation>
    <scope>NUCLEOTIDE SEQUENCE</scope>
    <source>
        <strain evidence="1 3">CBS 304.34</strain>
    </source>
</reference>
<dbReference type="EMBL" id="MU003693">
    <property type="protein sequence ID" value="KAF2815937.1"/>
    <property type="molecule type" value="Genomic_DNA"/>
</dbReference>
<keyword evidence="2" id="KW-1185">Reference proteome</keyword>
<evidence type="ECO:0000313" key="2">
    <source>
        <dbReference type="Proteomes" id="UP000504636"/>
    </source>
</evidence>
<proteinExistence type="predicted"/>
<evidence type="ECO:0000313" key="1">
    <source>
        <dbReference type="EMBL" id="KAF2815937.1"/>
    </source>
</evidence>
<accession>A0A6A6Z6P2</accession>
<reference evidence="3" key="3">
    <citation type="submission" date="2025-04" db="UniProtKB">
        <authorList>
            <consortium name="RefSeq"/>
        </authorList>
    </citation>
    <scope>IDENTIFICATION</scope>
    <source>
        <strain evidence="3">CBS 304.34</strain>
    </source>
</reference>
<protein>
    <submittedName>
        <fullName evidence="1 3">Uncharacterized protein</fullName>
    </submittedName>
</protein>
<dbReference type="RefSeq" id="XP_033582901.1">
    <property type="nucleotide sequence ID" value="XM_033723268.1"/>
</dbReference>
<dbReference type="AlphaFoldDB" id="A0A6A6Z6P2"/>
<gene>
    <name evidence="1 3" type="ORF">BDZ99DRAFT_493872</name>
</gene>
<dbReference type="Proteomes" id="UP000504636">
    <property type="component" value="Unplaced"/>
</dbReference>
<reference evidence="3" key="2">
    <citation type="submission" date="2020-04" db="EMBL/GenBank/DDBJ databases">
        <authorList>
            <consortium name="NCBI Genome Project"/>
        </authorList>
    </citation>
    <scope>NUCLEOTIDE SEQUENCE</scope>
    <source>
        <strain evidence="3">CBS 304.34</strain>
    </source>
</reference>
<dbReference type="GeneID" id="54464161"/>
<evidence type="ECO:0000313" key="3">
    <source>
        <dbReference type="RefSeq" id="XP_033582901.1"/>
    </source>
</evidence>
<sequence length="215" mass="23556">MFIQSLLGLNRATTSGNALIIHQSRALETSSHMAATFSFPTQRDRRVIIPESSASYSQRHLVRSCFLGFCSSTTIKIGRTSPGVLRVGNTTLGVLAAQAAAYLWAFSPFRSRRFWVGLLDPKSSPAAGAGTHICSRRTFKSPPPSYDQRIGRSSEQLKCWAINPSHELALRRLCECVASAGDYTPSMSPVVYIDTPPRTQRHRSIIKSASISQLG</sequence>